<dbReference type="InterPro" id="IPR016024">
    <property type="entry name" value="ARM-type_fold"/>
</dbReference>
<keyword evidence="2" id="KW-1185">Reference proteome</keyword>
<dbReference type="EMBL" id="CP000742">
    <property type="protein sequence ID" value="ABR54858.1"/>
    <property type="molecule type" value="Genomic_DNA"/>
</dbReference>
<gene>
    <name evidence="1" type="ordered locus">Mevan_0955</name>
</gene>
<evidence type="ECO:0000313" key="1">
    <source>
        <dbReference type="EMBL" id="ABR54858.1"/>
    </source>
</evidence>
<dbReference type="RefSeq" id="WP_012065787.1">
    <property type="nucleotide sequence ID" value="NC_009634.1"/>
</dbReference>
<name>A6UQT6_METVS</name>
<dbReference type="OrthoDB" id="62365at2157"/>
<proteinExistence type="predicted"/>
<organism evidence="1 2">
    <name type="scientific">Methanococcus vannielii (strain ATCC 35089 / DSM 1224 / JCM 13029 / OCM 148 / SB)</name>
    <dbReference type="NCBI Taxonomy" id="406327"/>
    <lineage>
        <taxon>Archaea</taxon>
        <taxon>Methanobacteriati</taxon>
        <taxon>Methanobacteriota</taxon>
        <taxon>Methanomada group</taxon>
        <taxon>Methanococci</taxon>
        <taxon>Methanococcales</taxon>
        <taxon>Methanococcaceae</taxon>
        <taxon>Methanococcus</taxon>
    </lineage>
</organism>
<protein>
    <submittedName>
        <fullName evidence="1">Uncharacterized protein</fullName>
    </submittedName>
</protein>
<dbReference type="SUPFAM" id="SSF48371">
    <property type="entry name" value="ARM repeat"/>
    <property type="match status" value="2"/>
</dbReference>
<dbReference type="GeneID" id="5325954"/>
<dbReference type="STRING" id="406327.Mevan_0955"/>
<dbReference type="AlphaFoldDB" id="A6UQT6"/>
<reference evidence="1" key="1">
    <citation type="submission" date="2007-06" db="EMBL/GenBank/DDBJ databases">
        <title>Complete sequence of Methanococcus vannielii SB.</title>
        <authorList>
            <consortium name="US DOE Joint Genome Institute"/>
            <person name="Copeland A."/>
            <person name="Lucas S."/>
            <person name="Lapidus A."/>
            <person name="Barry K."/>
            <person name="Glavina del Rio T."/>
            <person name="Dalin E."/>
            <person name="Tice H."/>
            <person name="Pitluck S."/>
            <person name="Chain P."/>
            <person name="Malfatti S."/>
            <person name="Shin M."/>
            <person name="Vergez L."/>
            <person name="Schmutz J."/>
            <person name="Larimer F."/>
            <person name="Land M."/>
            <person name="Hauser L."/>
            <person name="Kyrpides N."/>
            <person name="Anderson I."/>
            <person name="Sieprawska-Lupa M."/>
            <person name="Whitman W.B."/>
            <person name="Richardson P."/>
        </authorList>
    </citation>
    <scope>NUCLEOTIDE SEQUENCE [LARGE SCALE GENOMIC DNA]</scope>
    <source>
        <strain evidence="1">SB</strain>
    </source>
</reference>
<dbReference type="eggNOG" id="arCOG07638">
    <property type="taxonomic scope" value="Archaea"/>
</dbReference>
<dbReference type="HOGENOM" id="CLU_294355_0_0_2"/>
<evidence type="ECO:0000313" key="2">
    <source>
        <dbReference type="Proteomes" id="UP000001107"/>
    </source>
</evidence>
<dbReference type="Proteomes" id="UP000001107">
    <property type="component" value="Chromosome"/>
</dbReference>
<dbReference type="KEGG" id="mvn:Mevan_0955"/>
<sequence>MYKEMDSKELLELFNKYASSNNYKERVEASKIVSYLGEIDIKNILQKIIYLNNDQNIAVSLSLLNSLKLVFSKYPNITKYLLVYIYINAQFSNNIIKEVSEQIIESLDPKIIDNIVVKNTSNLYSKNGLEAMRSLLSLGFISLSSPEYLKNSLLELSMISINSKYKLLKVVSQGIIDGFENIDRSILKDLKFLLEDLNCEYTVLDVNSFNNLAVFSLKNKINKEDAIKLLNNLKSPDKKIRFISAITLKENSKILVEILNNDIELSKYYCLEIIKNIEELSKEDIYDAVLLSSYSKIISIFNVDTSKASKIIKNNIITSLTFKNYITSYYCLESLYFFSLMGKNELNLRIKEVMNSKDVKALMKYNSICYYTTINVLCSIGEYDNFKVELNPYFNEELIKDFLNLDEGIRYSQFKDFEKYLKSKDWFERYNYGIKIGNLLYVIPKNTNFTYNVIKKLLNDKSYLVRTVGIWALLIILDRRSDISKKIILEILPNFDDFHFEVRILYSIFYNKLIKKYPEILENYELQNKLKKELITKYITDKFQTVRKISKNTLEKFPDSKYLLDYEKNSIDERYQILKKAVSEQGMTKPAILRLKLKLRHFISENDEENILKLLEFLKSNTVNEDYFYIFSDLKKIENKYPLAREIIDLMRNNFEKVPEIREKAIYSDLKELMIPRRIYRLKEVLSYISEGFTLNSKIMKVVNEFLIYPQADDKITELSMEILMHVKNSSAVRILAEKKELIEYLKSKKDELPKKIDVKTQNWKEIYSSLNYLITQDYRTDTYVKVNFSDFLRFNPLETKNSLIIGISMLYIMNSNLKEGDFELLDEINKNKFEVLKVISEMIYSEKDYPLLSHDAKRFLRTIMNTNQSWFTETILLSGEKEFYLPLISKLLDSKDISIQIQVLELLKEIIKLDFDCSSNLEIREKVLGLIKDDEKWIVFKKALEVLYICKLEENPKLLEEVGTKLIDYLKTAHDDSKLFLIKFFKIKGIGKISDELFEKLMMYKDSSNPYVSSELNELFEKRKGK</sequence>
<accession>A6UQT6</accession>